<feature type="compositionally biased region" description="Basic and acidic residues" evidence="10">
    <location>
        <begin position="11"/>
        <end position="20"/>
    </location>
</feature>
<protein>
    <submittedName>
        <fullName evidence="12">Glycosyltransferase family 39 protein</fullName>
        <ecNumber evidence="12">2.4.-.-</ecNumber>
    </submittedName>
</protein>
<evidence type="ECO:0000256" key="5">
    <source>
        <dbReference type="ARBA" id="ARBA00022679"/>
    </source>
</evidence>
<name>A0ABU5JKG3_9ACTN</name>
<feature type="transmembrane region" description="Helical" evidence="11">
    <location>
        <begin position="320"/>
        <end position="341"/>
    </location>
</feature>
<evidence type="ECO:0000256" key="10">
    <source>
        <dbReference type="SAM" id="MobiDB-lite"/>
    </source>
</evidence>
<proteinExistence type="predicted"/>
<feature type="transmembrane region" description="Helical" evidence="11">
    <location>
        <begin position="178"/>
        <end position="199"/>
    </location>
</feature>
<evidence type="ECO:0000256" key="11">
    <source>
        <dbReference type="SAM" id="Phobius"/>
    </source>
</evidence>
<dbReference type="PANTHER" id="PTHR12468:SF2">
    <property type="entry name" value="GPI MANNOSYLTRANSFERASE 2"/>
    <property type="match status" value="1"/>
</dbReference>
<feature type="transmembrane region" description="Helical" evidence="11">
    <location>
        <begin position="261"/>
        <end position="280"/>
    </location>
</feature>
<dbReference type="RefSeq" id="WP_322442760.1">
    <property type="nucleotide sequence ID" value="NZ_JAXOTQ010000041.1"/>
</dbReference>
<feature type="transmembrane region" description="Helical" evidence="11">
    <location>
        <begin position="57"/>
        <end position="79"/>
    </location>
</feature>
<keyword evidence="6 11" id="KW-0812">Transmembrane</keyword>
<evidence type="ECO:0000256" key="1">
    <source>
        <dbReference type="ARBA" id="ARBA00004477"/>
    </source>
</evidence>
<evidence type="ECO:0000256" key="4">
    <source>
        <dbReference type="ARBA" id="ARBA00022676"/>
    </source>
</evidence>
<evidence type="ECO:0000256" key="3">
    <source>
        <dbReference type="ARBA" id="ARBA00022502"/>
    </source>
</evidence>
<evidence type="ECO:0000313" key="12">
    <source>
        <dbReference type="EMBL" id="MDZ5493123.1"/>
    </source>
</evidence>
<keyword evidence="3" id="KW-0337">GPI-anchor biosynthesis</keyword>
<evidence type="ECO:0000313" key="13">
    <source>
        <dbReference type="Proteomes" id="UP001290101"/>
    </source>
</evidence>
<reference evidence="12 13" key="1">
    <citation type="submission" date="2023-12" db="EMBL/GenBank/DDBJ databases">
        <title>Micromonospora sp. nov., isolated from Atacama Desert.</title>
        <authorList>
            <person name="Carro L."/>
            <person name="Golinska P."/>
            <person name="Klenk H.-P."/>
            <person name="Goodfellow M."/>
        </authorList>
    </citation>
    <scope>NUCLEOTIDE SEQUENCE [LARGE SCALE GENOMIC DNA]</scope>
    <source>
        <strain evidence="12 13">4G53</strain>
    </source>
</reference>
<evidence type="ECO:0000256" key="6">
    <source>
        <dbReference type="ARBA" id="ARBA00022692"/>
    </source>
</evidence>
<evidence type="ECO:0000256" key="2">
    <source>
        <dbReference type="ARBA" id="ARBA00004687"/>
    </source>
</evidence>
<keyword evidence="7" id="KW-0256">Endoplasmic reticulum</keyword>
<evidence type="ECO:0000256" key="7">
    <source>
        <dbReference type="ARBA" id="ARBA00022824"/>
    </source>
</evidence>
<comment type="caution">
    <text evidence="12">The sequence shown here is derived from an EMBL/GenBank/DDBJ whole genome shotgun (WGS) entry which is preliminary data.</text>
</comment>
<keyword evidence="9 11" id="KW-0472">Membrane</keyword>
<dbReference type="EC" id="2.4.-.-" evidence="12"/>
<feature type="transmembrane region" description="Helical" evidence="11">
    <location>
        <begin position="397"/>
        <end position="418"/>
    </location>
</feature>
<feature type="region of interest" description="Disordered" evidence="10">
    <location>
        <begin position="1"/>
        <end position="47"/>
    </location>
</feature>
<keyword evidence="4 12" id="KW-0328">Glycosyltransferase</keyword>
<dbReference type="Proteomes" id="UP001290101">
    <property type="component" value="Unassembled WGS sequence"/>
</dbReference>
<keyword evidence="5 12" id="KW-0808">Transferase</keyword>
<sequence>MSAISAAPHEPAADARRDADADAPAEDVTPTSDEPAAAAEPAAPDKATPAWRRVHPVALALGLYVLLRAVGLLILWAYAHRKGIDFWPMLHSRYDAVWYARIADEGYDHGLVNHLPSGKPRIPNLPFFPLYPGLIAVVAALTPFSTPVSALIVSWTAGLAAAWGLYAVGQHLGSRRVGLVLVALWATLPHAVVLNMAYTETLFTALVAWSLYALLRRQWVTAGLLCVLAGLTRPTATALIAAVGLTALVAIIRRQDGWRPWAAAALSPLGYLGYLAWVGHRLGRLDGYFYMQKKTWLIGFDGGVYTVQTLDQVLTEPSRLAFYMSALVMAVAAMLIVLLAVHRHPLPVVVYSVVFWLVTVGTSGYFYAKGRYLVPAFTVLLPIAMALGRARRRTQVTVLTLLVLISGYYGAYLCIIWRSSP</sequence>
<feature type="transmembrane region" description="Helical" evidence="11">
    <location>
        <begin position="348"/>
        <end position="366"/>
    </location>
</feature>
<feature type="transmembrane region" description="Helical" evidence="11">
    <location>
        <begin position="372"/>
        <end position="390"/>
    </location>
</feature>
<feature type="transmembrane region" description="Helical" evidence="11">
    <location>
        <begin position="219"/>
        <end position="249"/>
    </location>
</feature>
<organism evidence="12 13">
    <name type="scientific">Micromonospora sicca</name>
    <dbReference type="NCBI Taxonomy" id="2202420"/>
    <lineage>
        <taxon>Bacteria</taxon>
        <taxon>Bacillati</taxon>
        <taxon>Actinomycetota</taxon>
        <taxon>Actinomycetes</taxon>
        <taxon>Micromonosporales</taxon>
        <taxon>Micromonosporaceae</taxon>
        <taxon>Micromonospora</taxon>
    </lineage>
</organism>
<feature type="compositionally biased region" description="Low complexity" evidence="10">
    <location>
        <begin position="26"/>
        <end position="47"/>
    </location>
</feature>
<keyword evidence="13" id="KW-1185">Reference proteome</keyword>
<comment type="pathway">
    <text evidence="2">Glycolipid biosynthesis; glycosylphosphatidylinositol-anchor biosynthesis.</text>
</comment>
<feature type="compositionally biased region" description="Low complexity" evidence="10">
    <location>
        <begin position="1"/>
        <end position="10"/>
    </location>
</feature>
<dbReference type="EMBL" id="JAXOTQ010000041">
    <property type="protein sequence ID" value="MDZ5493123.1"/>
    <property type="molecule type" value="Genomic_DNA"/>
</dbReference>
<dbReference type="PANTHER" id="PTHR12468">
    <property type="entry name" value="GPI MANNOSYLTRANSFERASE 2"/>
    <property type="match status" value="1"/>
</dbReference>
<dbReference type="InterPro" id="IPR007315">
    <property type="entry name" value="PIG-V/Gpi18"/>
</dbReference>
<evidence type="ECO:0000256" key="8">
    <source>
        <dbReference type="ARBA" id="ARBA00022989"/>
    </source>
</evidence>
<evidence type="ECO:0000256" key="9">
    <source>
        <dbReference type="ARBA" id="ARBA00023136"/>
    </source>
</evidence>
<dbReference type="GO" id="GO:0016757">
    <property type="term" value="F:glycosyltransferase activity"/>
    <property type="evidence" value="ECO:0007669"/>
    <property type="project" value="UniProtKB-KW"/>
</dbReference>
<accession>A0ABU5JKG3</accession>
<gene>
    <name evidence="12" type="ORF">U2F25_27260</name>
</gene>
<keyword evidence="8 11" id="KW-1133">Transmembrane helix</keyword>
<comment type="subcellular location">
    <subcellularLocation>
        <location evidence="1">Endoplasmic reticulum membrane</location>
        <topology evidence="1">Multi-pass membrane protein</topology>
    </subcellularLocation>
</comment>